<accession>A0A7I9YHL6</accession>
<comment type="caution">
    <text evidence="1">The sequence shown here is derived from an EMBL/GenBank/DDBJ whole genome shotgun (WGS) entry which is preliminary data.</text>
</comment>
<protein>
    <submittedName>
        <fullName evidence="1">Uncharacterized protein</fullName>
    </submittedName>
</protein>
<name>A0A7I9YHL6_MYCBU</name>
<evidence type="ECO:0000313" key="1">
    <source>
        <dbReference type="EMBL" id="GFG87993.1"/>
    </source>
</evidence>
<reference evidence="1 2" key="1">
    <citation type="journal article" date="2019" name="Emerg. Microbes Infect.">
        <title>Comprehensive subspecies identification of 175 nontuberculous mycobacteria species based on 7547 genomic profiles.</title>
        <authorList>
            <person name="Matsumoto Y."/>
            <person name="Kinjo T."/>
            <person name="Motooka D."/>
            <person name="Nabeya D."/>
            <person name="Jung N."/>
            <person name="Uechi K."/>
            <person name="Horii T."/>
            <person name="Iida T."/>
            <person name="Fujita J."/>
            <person name="Nakamura S."/>
        </authorList>
    </citation>
    <scope>NUCLEOTIDE SEQUENCE [LARGE SCALE GENOMIC DNA]</scope>
    <source>
        <strain evidence="1 2">JCM 30725</strain>
    </source>
</reference>
<gene>
    <name evidence="1" type="ORF">MBOU_00350</name>
</gene>
<dbReference type="AlphaFoldDB" id="A0A7I9YHL6"/>
<organism evidence="1 2">
    <name type="scientific">Mycobacterium bourgelatii</name>
    <dbReference type="NCBI Taxonomy" id="1273442"/>
    <lineage>
        <taxon>Bacteria</taxon>
        <taxon>Bacillati</taxon>
        <taxon>Actinomycetota</taxon>
        <taxon>Actinomycetes</taxon>
        <taxon>Mycobacteriales</taxon>
        <taxon>Mycobacteriaceae</taxon>
        <taxon>Mycobacterium</taxon>
    </lineage>
</organism>
<proteinExistence type="predicted"/>
<evidence type="ECO:0000313" key="2">
    <source>
        <dbReference type="Proteomes" id="UP000465360"/>
    </source>
</evidence>
<keyword evidence="2" id="KW-1185">Reference proteome</keyword>
<sequence length="72" mass="7969">MRQNEASYFLAVLLHDECAAVRRWTCAGDETGTGKQGGFQEWDRGAQIKPHSRMIGQIIAADEGIMGVGFRE</sequence>
<dbReference type="EMBL" id="BLKZ01000001">
    <property type="protein sequence ID" value="GFG87993.1"/>
    <property type="molecule type" value="Genomic_DNA"/>
</dbReference>
<dbReference type="Proteomes" id="UP000465360">
    <property type="component" value="Unassembled WGS sequence"/>
</dbReference>